<dbReference type="EMBL" id="QXFY01001030">
    <property type="protein sequence ID" value="KAE9330748.1"/>
    <property type="molecule type" value="Genomic_DNA"/>
</dbReference>
<sequence>MTETTGDPPDTGQPTQATGPRDGDAPSSLHHDEEASPDVDAGTKADAGADAGGAEGRQDGSARVLSDAERQRSKVNAGMIGQQHLPGKPQAALTRVADGQADLQQGRDVAAIDSSRMSQRHCHGHLGPHEQKCRVARKDGSQVLRGGGAEYLLLGTMLTDWSTLSTMHWTDDEQRMRELALSPAHARCDASVRPWTDDENATMVAYMEGRLDLPHPPNFIKEIRIADHRALLEDCHEEHFNATLTANLPPTVRIARHAPHAELFKEIFHANTDKRFGAELMRTFQADVKRLTFDGLHTLYVVFFSRHAASKWTKKALRFQKAVIVLQDTARAVREAGTGSFNPAQLEMQYAVRVYGVDTLGLVALSRAFKQFSGAEVLDVEYARATKTEIYDNSYHTVRFAQVACPPELVDVTQINMDGICVFIHHFQTHLRRPCGRCLNPHHGLRKCKTSDGKVPAVRNRYARVFNGGVTKVNAVPRPELTVNSISQLLEVLNMHKAEGSNLVHQGLQRPAEPVDPSRPLEPGATVGTKDTKQEPVEPTTSTPVCAATGIQVDKTGYTVHRSKGAKAAFKKEKKQTKRQKTAKRRNEVGHHKQSPPPDVEDGKAEFSLAPARTDKGIERSLNNTAVAKKPGNARRLAMRHFNEMRPRNTTGLWRNWAVRMTMRRWR</sequence>
<protein>
    <submittedName>
        <fullName evidence="2">Uncharacterized protein</fullName>
    </submittedName>
</protein>
<evidence type="ECO:0000313" key="3">
    <source>
        <dbReference type="Proteomes" id="UP000486351"/>
    </source>
</evidence>
<accession>A0A6G0RDG9</accession>
<feature type="region of interest" description="Disordered" evidence="1">
    <location>
        <begin position="1"/>
        <end position="70"/>
    </location>
</feature>
<gene>
    <name evidence="2" type="ORF">PF008_g15662</name>
</gene>
<comment type="caution">
    <text evidence="2">The sequence shown here is derived from an EMBL/GenBank/DDBJ whole genome shotgun (WGS) entry which is preliminary data.</text>
</comment>
<dbReference type="Proteomes" id="UP000486351">
    <property type="component" value="Unassembled WGS sequence"/>
</dbReference>
<evidence type="ECO:0000256" key="1">
    <source>
        <dbReference type="SAM" id="MobiDB-lite"/>
    </source>
</evidence>
<feature type="compositionally biased region" description="Basic residues" evidence="1">
    <location>
        <begin position="572"/>
        <end position="584"/>
    </location>
</feature>
<evidence type="ECO:0000313" key="2">
    <source>
        <dbReference type="EMBL" id="KAE9330748.1"/>
    </source>
</evidence>
<name>A0A6G0RDG9_9STRA</name>
<organism evidence="2 3">
    <name type="scientific">Phytophthora fragariae</name>
    <dbReference type="NCBI Taxonomy" id="53985"/>
    <lineage>
        <taxon>Eukaryota</taxon>
        <taxon>Sar</taxon>
        <taxon>Stramenopiles</taxon>
        <taxon>Oomycota</taxon>
        <taxon>Peronosporomycetes</taxon>
        <taxon>Peronosporales</taxon>
        <taxon>Peronosporaceae</taxon>
        <taxon>Phytophthora</taxon>
    </lineage>
</organism>
<feature type="region of interest" description="Disordered" evidence="1">
    <location>
        <begin position="558"/>
        <end position="632"/>
    </location>
</feature>
<feature type="region of interest" description="Disordered" evidence="1">
    <location>
        <begin position="507"/>
        <end position="545"/>
    </location>
</feature>
<proteinExistence type="predicted"/>
<feature type="compositionally biased region" description="Basic and acidic residues" evidence="1">
    <location>
        <begin position="56"/>
        <end position="70"/>
    </location>
</feature>
<feature type="compositionally biased region" description="Basic and acidic residues" evidence="1">
    <location>
        <begin position="21"/>
        <end position="34"/>
    </location>
</feature>
<dbReference type="AlphaFoldDB" id="A0A6G0RDG9"/>
<reference evidence="2 3" key="1">
    <citation type="submission" date="2018-09" db="EMBL/GenBank/DDBJ databases">
        <title>Genomic investigation of the strawberry pathogen Phytophthora fragariae indicates pathogenicity is determined by transcriptional variation in three key races.</title>
        <authorList>
            <person name="Adams T.M."/>
            <person name="Armitage A.D."/>
            <person name="Sobczyk M.K."/>
            <person name="Bates H.J."/>
            <person name="Dunwell J.M."/>
            <person name="Nellist C.F."/>
            <person name="Harrison R.J."/>
        </authorList>
    </citation>
    <scope>NUCLEOTIDE SEQUENCE [LARGE SCALE GENOMIC DNA]</scope>
    <source>
        <strain evidence="2 3">NOV-77</strain>
    </source>
</reference>
<feature type="compositionally biased region" description="Low complexity" evidence="1">
    <location>
        <begin position="1"/>
        <end position="16"/>
    </location>
</feature>
<feature type="compositionally biased region" description="Low complexity" evidence="1">
    <location>
        <begin position="38"/>
        <end position="49"/>
    </location>
</feature>